<proteinExistence type="predicted"/>
<keyword evidence="3" id="KW-1185">Reference proteome</keyword>
<evidence type="ECO:0000313" key="3">
    <source>
        <dbReference type="Proteomes" id="UP001497497"/>
    </source>
</evidence>
<reference evidence="2 3" key="1">
    <citation type="submission" date="2024-04" db="EMBL/GenBank/DDBJ databases">
        <authorList>
            <consortium name="Genoscope - CEA"/>
            <person name="William W."/>
        </authorList>
    </citation>
    <scope>NUCLEOTIDE SEQUENCE [LARGE SCALE GENOMIC DNA]</scope>
</reference>
<dbReference type="Pfam" id="PF12736">
    <property type="entry name" value="CABIT"/>
    <property type="match status" value="1"/>
</dbReference>
<organism evidence="2 3">
    <name type="scientific">Lymnaea stagnalis</name>
    <name type="common">Great pond snail</name>
    <name type="synonym">Helix stagnalis</name>
    <dbReference type="NCBI Taxonomy" id="6523"/>
    <lineage>
        <taxon>Eukaryota</taxon>
        <taxon>Metazoa</taxon>
        <taxon>Spiralia</taxon>
        <taxon>Lophotrochozoa</taxon>
        <taxon>Mollusca</taxon>
        <taxon>Gastropoda</taxon>
        <taxon>Heterobranchia</taxon>
        <taxon>Euthyneura</taxon>
        <taxon>Panpulmonata</taxon>
        <taxon>Hygrophila</taxon>
        <taxon>Lymnaeoidea</taxon>
        <taxon>Lymnaeidae</taxon>
        <taxon>Lymnaea</taxon>
    </lineage>
</organism>
<dbReference type="Proteomes" id="UP001497497">
    <property type="component" value="Unassembled WGS sequence"/>
</dbReference>
<accession>A0AAV2HZ83</accession>
<feature type="domain" description="CABIT" evidence="1">
    <location>
        <begin position="60"/>
        <end position="308"/>
    </location>
</feature>
<name>A0AAV2HZ83_LYMST</name>
<protein>
    <recommendedName>
        <fullName evidence="1">CABIT domain-containing protein</fullName>
    </recommendedName>
</protein>
<dbReference type="EMBL" id="CAXITT010000345">
    <property type="protein sequence ID" value="CAL1539612.1"/>
    <property type="molecule type" value="Genomic_DNA"/>
</dbReference>
<dbReference type="AlphaFoldDB" id="A0AAV2HZ83"/>
<comment type="caution">
    <text evidence="2">The sequence shown here is derived from an EMBL/GenBank/DDBJ whole genome shotgun (WGS) entry which is preliminary data.</text>
</comment>
<sequence length="373" mass="41856">MMLGHNYEFVGGQRTKSEVASTSASGIDLYKSSFTEPGETEYVWSESAKSLSDILKDATLPVVVKLCSDGMVKDHETPIDLQRPLLLYKEFKGKKLHARNIRAKSATIDTTRIVHDKVGPYVTFPDTFTGYFREIDTKDHPLLSIGDVTRIMPKLFISAGDYEGYLCVSQFGENLYQKSVVPTGLYKPTNVLQDTITYINKRKSEKKKLVRCLSCEDDRGKIALFPLETKGIFYIGALGSSFPKTNVSVSPACMAHRWTEFEVQRMKSLRVRMVHGKPPLEECSFTGLLEFSHVTEEHTVIVSTLSPAPRLFEMAVTSEPFFLVALNSNEVPVGALQQKCLKFAKNETEAYMATVKVKRDYGIEQADSTNDQE</sequence>
<evidence type="ECO:0000313" key="2">
    <source>
        <dbReference type="EMBL" id="CAL1539612.1"/>
    </source>
</evidence>
<evidence type="ECO:0000259" key="1">
    <source>
        <dbReference type="Pfam" id="PF12736"/>
    </source>
</evidence>
<dbReference type="InterPro" id="IPR025946">
    <property type="entry name" value="CABIT_dom"/>
</dbReference>
<gene>
    <name evidence="2" type="ORF">GSLYS_00013345001</name>
</gene>